<accession>F2LU94</accession>
<dbReference type="Gene3D" id="3.40.50.1980">
    <property type="entry name" value="Nitrogenase molybdenum iron protein domain"/>
    <property type="match status" value="2"/>
</dbReference>
<dbReference type="HOGENOM" id="CLU_038034_2_5_7"/>
<dbReference type="eggNOG" id="COG0614">
    <property type="taxonomic scope" value="Bacteria"/>
</dbReference>
<dbReference type="InterPro" id="IPR050902">
    <property type="entry name" value="ABC_Transporter_SBP"/>
</dbReference>
<dbReference type="KEGG" id="hmr:Hipma_1604"/>
<name>F2LU94_HIPMA</name>
<evidence type="ECO:0000313" key="2">
    <source>
        <dbReference type="EMBL" id="AEA34557.1"/>
    </source>
</evidence>
<dbReference type="Pfam" id="PF01497">
    <property type="entry name" value="Peripla_BP_2"/>
    <property type="match status" value="1"/>
</dbReference>
<dbReference type="OrthoDB" id="9787772at2"/>
<dbReference type="PANTHER" id="PTHR30535">
    <property type="entry name" value="VITAMIN B12-BINDING PROTEIN"/>
    <property type="match status" value="1"/>
</dbReference>
<dbReference type="PROSITE" id="PS50983">
    <property type="entry name" value="FE_B12_PBP"/>
    <property type="match status" value="1"/>
</dbReference>
<dbReference type="InParanoid" id="F2LU94"/>
<dbReference type="PANTHER" id="PTHR30535:SF34">
    <property type="entry name" value="MOLYBDATE-BINDING PROTEIN MOLA"/>
    <property type="match status" value="1"/>
</dbReference>
<evidence type="ECO:0000259" key="1">
    <source>
        <dbReference type="PROSITE" id="PS50983"/>
    </source>
</evidence>
<proteinExistence type="predicted"/>
<dbReference type="AlphaFoldDB" id="F2LU94"/>
<gene>
    <name evidence="2" type="ordered locus">Hipma_1604</name>
</gene>
<dbReference type="STRING" id="760142.Hipma_1604"/>
<keyword evidence="3" id="KW-1185">Reference proteome</keyword>
<feature type="domain" description="Fe/B12 periplasmic-binding" evidence="1">
    <location>
        <begin position="25"/>
        <end position="264"/>
    </location>
</feature>
<protein>
    <submittedName>
        <fullName evidence="2">ABC-type transporter, periplasmic subunit</fullName>
    </submittedName>
</protein>
<dbReference type="InterPro" id="IPR002491">
    <property type="entry name" value="ABC_transptr_periplasmic_BD"/>
</dbReference>
<evidence type="ECO:0000313" key="3">
    <source>
        <dbReference type="Proteomes" id="UP000008139"/>
    </source>
</evidence>
<dbReference type="EMBL" id="CP002606">
    <property type="protein sequence ID" value="AEA34557.1"/>
    <property type="molecule type" value="Genomic_DNA"/>
</dbReference>
<organism evidence="2 3">
    <name type="scientific">Hippea maritima (strain ATCC 700847 / DSM 10411 / MH2)</name>
    <dbReference type="NCBI Taxonomy" id="760142"/>
    <lineage>
        <taxon>Bacteria</taxon>
        <taxon>Pseudomonadati</taxon>
        <taxon>Campylobacterota</taxon>
        <taxon>Desulfurellia</taxon>
        <taxon>Desulfurellales</taxon>
        <taxon>Hippeaceae</taxon>
        <taxon>Hippea</taxon>
    </lineage>
</organism>
<dbReference type="SUPFAM" id="SSF53807">
    <property type="entry name" value="Helical backbone' metal receptor"/>
    <property type="match status" value="1"/>
</dbReference>
<reference evidence="3" key="2">
    <citation type="submission" date="2011-03" db="EMBL/GenBank/DDBJ databases">
        <title>The complete genome of Hippea maritima DSM 10411.</title>
        <authorList>
            <consortium name="US DOE Joint Genome Institute (JGI-PGF)"/>
            <person name="Lucas S."/>
            <person name="Copeland A."/>
            <person name="Lapidus A."/>
            <person name="Bruce D."/>
            <person name="Goodwin L."/>
            <person name="Pitluck S."/>
            <person name="Peters L."/>
            <person name="Kyrpides N."/>
            <person name="Mavromatis K."/>
            <person name="Pagani I."/>
            <person name="Ivanova N."/>
            <person name="Mikhailova N."/>
            <person name="Lu M."/>
            <person name="Detter J.C."/>
            <person name="Tapia R."/>
            <person name="Han C."/>
            <person name="Land M."/>
            <person name="Hauser L."/>
            <person name="Markowitz V."/>
            <person name="Cheng J.-F."/>
            <person name="Hugenholtz P."/>
            <person name="Woyke T."/>
            <person name="Wu D."/>
            <person name="Spring S."/>
            <person name="Schroeder M."/>
            <person name="Brambilla E."/>
            <person name="Klenk H.-P."/>
            <person name="Eisen J.A."/>
        </authorList>
    </citation>
    <scope>NUCLEOTIDE SEQUENCE [LARGE SCALE GENOMIC DNA]</scope>
    <source>
        <strain evidence="3">ATCC 700847 / DSM 10411 / MH2</strain>
    </source>
</reference>
<reference evidence="2 3" key="1">
    <citation type="journal article" date="2011" name="Stand. Genomic Sci.">
        <title>Complete genome sequence of the thermophilic sulfur-reducer Hippea maritima type strain (MH(2)).</title>
        <authorList>
            <person name="Huntemann M."/>
            <person name="Lu M."/>
            <person name="Nolan M."/>
            <person name="Lapidus A."/>
            <person name="Lucas S."/>
            <person name="Hammon N."/>
            <person name="Deshpande S."/>
            <person name="Cheng J.F."/>
            <person name="Tapia R."/>
            <person name="Han C."/>
            <person name="Goodwin L."/>
            <person name="Pitluck S."/>
            <person name="Liolios K."/>
            <person name="Pagani I."/>
            <person name="Ivanova N."/>
            <person name="Ovchinikova G."/>
            <person name="Pati A."/>
            <person name="Chen A."/>
            <person name="Palaniappan K."/>
            <person name="Land M."/>
            <person name="Hauser L."/>
            <person name="Jeffries C.D."/>
            <person name="Detter J.C."/>
            <person name="Brambilla E.M."/>
            <person name="Rohde M."/>
            <person name="Spring S."/>
            <person name="Goker M."/>
            <person name="Woyke T."/>
            <person name="Bristow J."/>
            <person name="Eisen J.A."/>
            <person name="Markowitz V."/>
            <person name="Hugenholtz P."/>
            <person name="Kyrpides N.C."/>
            <person name="Klenk H.P."/>
            <person name="Mavromatis K."/>
        </authorList>
    </citation>
    <scope>NUCLEOTIDE SEQUENCE [LARGE SCALE GENOMIC DNA]</scope>
    <source>
        <strain evidence="3">ATCC 700847 / DSM 10411 / MH2</strain>
    </source>
</reference>
<dbReference type="Proteomes" id="UP000008139">
    <property type="component" value="Chromosome"/>
</dbReference>
<sequence length="264" mass="30437">MRPLVWILSLVLIGLFSLDGFCFDRVVILAPDAADIFIKLDLKDRVVGITRHVKGFDKAKKVGSHLRPNIEIIKALNPDLIVLKKKNEIDESMFSHVRFYYYNPQTLGGILTQVERIGVLFGKKQQAERLIDSLKSKLKFIGILKRKPRVVFEVMQMPYILAGNRSIVGDIIKTAGGINIIDKNRYFVRTSPEVVFLKKPDIYLYEVGPMNKNPTPPNKRILLKKLNMMVVKVDESKFLRSNTVSFDSAVYLYRIFRKWSEHVR</sequence>